<reference evidence="2 3" key="1">
    <citation type="submission" date="2021-11" db="EMBL/GenBank/DDBJ databases">
        <title>Draft genome sequence of Actinomycetospora sp. SF1 isolated from the rhizosphere soil.</title>
        <authorList>
            <person name="Duangmal K."/>
            <person name="Chantavorakit T."/>
        </authorList>
    </citation>
    <scope>NUCLEOTIDE SEQUENCE [LARGE SCALE GENOMIC DNA]</scope>
    <source>
        <strain evidence="2 3">TBRC 5722</strain>
    </source>
</reference>
<evidence type="ECO:0000313" key="2">
    <source>
        <dbReference type="EMBL" id="MCD2196119.1"/>
    </source>
</evidence>
<name>A0ABS8PGJ6_9PSEU</name>
<sequence length="172" mass="17292">MNQPAPPSWGPPRQPDPYQQWPVGYGPYVLQAAPPPQESTVFRYVALACGTLLVIGALVLVGLMLIPRAAAPVVVAGSSAPAPLVATVTAPSTATGGSSCGTTASGHSVTIVNGTVPCDHAVTVATQWLSSGTTPGYGEGSAGTMYSWTCTTTTSGGGWCTSKMGSHLSISS</sequence>
<feature type="transmembrane region" description="Helical" evidence="1">
    <location>
        <begin position="44"/>
        <end position="66"/>
    </location>
</feature>
<keyword evidence="1" id="KW-0812">Transmembrane</keyword>
<keyword evidence="1" id="KW-1133">Transmembrane helix</keyword>
<comment type="caution">
    <text evidence="2">The sequence shown here is derived from an EMBL/GenBank/DDBJ whole genome shotgun (WGS) entry which is preliminary data.</text>
</comment>
<keyword evidence="3" id="KW-1185">Reference proteome</keyword>
<keyword evidence="1" id="KW-0472">Membrane</keyword>
<protein>
    <recommendedName>
        <fullName evidence="4">Ig-like domain-containing protein</fullName>
    </recommendedName>
</protein>
<organism evidence="2 3">
    <name type="scientific">Actinomycetospora endophytica</name>
    <dbReference type="NCBI Taxonomy" id="2291215"/>
    <lineage>
        <taxon>Bacteria</taxon>
        <taxon>Bacillati</taxon>
        <taxon>Actinomycetota</taxon>
        <taxon>Actinomycetes</taxon>
        <taxon>Pseudonocardiales</taxon>
        <taxon>Pseudonocardiaceae</taxon>
        <taxon>Actinomycetospora</taxon>
    </lineage>
</organism>
<gene>
    <name evidence="2" type="ORF">LQ327_22360</name>
</gene>
<proteinExistence type="predicted"/>
<accession>A0ABS8PGJ6</accession>
<dbReference type="Proteomes" id="UP001199469">
    <property type="component" value="Unassembled WGS sequence"/>
</dbReference>
<evidence type="ECO:0000256" key="1">
    <source>
        <dbReference type="SAM" id="Phobius"/>
    </source>
</evidence>
<dbReference type="EMBL" id="JAJNDB010000005">
    <property type="protein sequence ID" value="MCD2196119.1"/>
    <property type="molecule type" value="Genomic_DNA"/>
</dbReference>
<evidence type="ECO:0008006" key="4">
    <source>
        <dbReference type="Google" id="ProtNLM"/>
    </source>
</evidence>
<dbReference type="RefSeq" id="WP_230737974.1">
    <property type="nucleotide sequence ID" value="NZ_JAJNDB010000005.1"/>
</dbReference>
<evidence type="ECO:0000313" key="3">
    <source>
        <dbReference type="Proteomes" id="UP001199469"/>
    </source>
</evidence>